<feature type="transmembrane region" description="Helical" evidence="1">
    <location>
        <begin position="38"/>
        <end position="61"/>
    </location>
</feature>
<reference evidence="2 3" key="1">
    <citation type="journal article" date="2015" name="Genome Announc.">
        <title>Genome Sequence of 'Candidatus Thioglobus singularis' Strain PS1, a Mixotroph from the SUP05 Clade of Marine Gammaproteobacteria.</title>
        <authorList>
            <person name="Marshall K.T."/>
            <person name="Morris R.M."/>
        </authorList>
    </citation>
    <scope>NUCLEOTIDE SEQUENCE [LARGE SCALE GENOMIC DNA]</scope>
    <source>
        <strain evidence="2 3">PS1</strain>
    </source>
</reference>
<keyword evidence="1" id="KW-0472">Membrane</keyword>
<dbReference type="RefSeq" id="WP_053820734.1">
    <property type="nucleotide sequence ID" value="NZ_CP006911.1"/>
</dbReference>
<keyword evidence="1" id="KW-1133">Transmembrane helix</keyword>
<dbReference type="EMBL" id="CP006911">
    <property type="protein sequence ID" value="ALE02553.1"/>
    <property type="molecule type" value="Genomic_DNA"/>
</dbReference>
<organism evidence="2 3">
    <name type="scientific">Candidatus Pseudothioglobus singularis PS1</name>
    <dbReference type="NCBI Taxonomy" id="1125411"/>
    <lineage>
        <taxon>Bacteria</taxon>
        <taxon>Pseudomonadati</taxon>
        <taxon>Pseudomonadota</taxon>
        <taxon>Gammaproteobacteria</taxon>
        <taxon>Candidatus Pseudothioglobaceae</taxon>
        <taxon>Candidatus Pseudothioglobus</taxon>
    </lineage>
</organism>
<dbReference type="STRING" id="1125411.W908_08590"/>
<dbReference type="OrthoDB" id="7068351at2"/>
<evidence type="ECO:0000256" key="1">
    <source>
        <dbReference type="SAM" id="Phobius"/>
    </source>
</evidence>
<keyword evidence="3" id="KW-1185">Reference proteome</keyword>
<feature type="transmembrane region" description="Helical" evidence="1">
    <location>
        <begin position="6"/>
        <end position="26"/>
    </location>
</feature>
<gene>
    <name evidence="2" type="ORF">W908_08590</name>
</gene>
<keyword evidence="1" id="KW-0812">Transmembrane</keyword>
<proteinExistence type="predicted"/>
<dbReference type="AlphaFoldDB" id="A0A0M5KYT8"/>
<dbReference type="KEGG" id="tsn:W908_08590"/>
<name>A0A0M5KYT8_9GAMM</name>
<protein>
    <submittedName>
        <fullName evidence="2">Uncharacterized protein</fullName>
    </submittedName>
</protein>
<sequence>MNLFVIAVLVLIFLFLGSAVIGLLRGGKAGSDRMFKALRMRIILSVLLFAFLLLAGALGWIEPNGFNLLPTQ</sequence>
<accession>A0A0M5KYT8</accession>
<evidence type="ECO:0000313" key="3">
    <source>
        <dbReference type="Proteomes" id="UP000068905"/>
    </source>
</evidence>
<evidence type="ECO:0000313" key="2">
    <source>
        <dbReference type="EMBL" id="ALE02553.1"/>
    </source>
</evidence>
<dbReference type="Proteomes" id="UP000068905">
    <property type="component" value="Chromosome"/>
</dbReference>
<dbReference type="InterPro" id="IPR021313">
    <property type="entry name" value="DUF2909"/>
</dbReference>
<dbReference type="Pfam" id="PF11137">
    <property type="entry name" value="DUF2909"/>
    <property type="match status" value="1"/>
</dbReference>